<evidence type="ECO:0000313" key="2">
    <source>
        <dbReference type="Proteomes" id="UP000000311"/>
    </source>
</evidence>
<keyword evidence="2" id="KW-1185">Reference proteome</keyword>
<gene>
    <name evidence="1" type="ORF">EAG_10428</name>
</gene>
<proteinExistence type="predicted"/>
<evidence type="ECO:0000313" key="1">
    <source>
        <dbReference type="EMBL" id="EFN68455.1"/>
    </source>
</evidence>
<dbReference type="EMBL" id="GL438820">
    <property type="protein sequence ID" value="EFN68455.1"/>
    <property type="molecule type" value="Genomic_DNA"/>
</dbReference>
<organism evidence="2">
    <name type="scientific">Camponotus floridanus</name>
    <name type="common">Florida carpenter ant</name>
    <dbReference type="NCBI Taxonomy" id="104421"/>
    <lineage>
        <taxon>Eukaryota</taxon>
        <taxon>Metazoa</taxon>
        <taxon>Ecdysozoa</taxon>
        <taxon>Arthropoda</taxon>
        <taxon>Hexapoda</taxon>
        <taxon>Insecta</taxon>
        <taxon>Pterygota</taxon>
        <taxon>Neoptera</taxon>
        <taxon>Endopterygota</taxon>
        <taxon>Hymenoptera</taxon>
        <taxon>Apocrita</taxon>
        <taxon>Aculeata</taxon>
        <taxon>Formicoidea</taxon>
        <taxon>Formicidae</taxon>
        <taxon>Formicinae</taxon>
        <taxon>Camponotus</taxon>
    </lineage>
</organism>
<sequence>MPAKYNDDDDEDVRTSRLHALREIAREPARWKLPKNLNIADIDGLPSCVEQFRLQARTSTRTLKSAFSRTFMTNKRLLYINDTLPIDVKISQGRRTLLPDAGESGRFEVLCASPKTRHEMPPPRGESSPLTLPRRFNGWQFRESNKQYLRFLRVNETSDVTSALIFSLASIVKLYLMLEAKLDVHANIVGEQTNLERNILQSNEMMQIENCCDQRTMHVDLIRACVSFFLDLISFQDLIRDPPPKAFGLSSGVHCLAARVGSIRMQQLPVICMHTHGADRAYLWIMVEPLPDGGVRENGSQTSHALRTKIRRAVMAAKSSKLNFRQSTVLRLAITFAIYASIFRQQRSMTNFEYLFNEENHEQ</sequence>
<dbReference type="InParanoid" id="E2ADU3"/>
<name>E2ADU3_CAMFO</name>
<reference evidence="1 2" key="1">
    <citation type="journal article" date="2010" name="Science">
        <title>Genomic comparison of the ants Camponotus floridanus and Harpegnathos saltator.</title>
        <authorList>
            <person name="Bonasio R."/>
            <person name="Zhang G."/>
            <person name="Ye C."/>
            <person name="Mutti N.S."/>
            <person name="Fang X."/>
            <person name="Qin N."/>
            <person name="Donahue G."/>
            <person name="Yang P."/>
            <person name="Li Q."/>
            <person name="Li C."/>
            <person name="Zhang P."/>
            <person name="Huang Z."/>
            <person name="Berger S.L."/>
            <person name="Reinberg D."/>
            <person name="Wang J."/>
            <person name="Liebig J."/>
        </authorList>
    </citation>
    <scope>NUCLEOTIDE SEQUENCE [LARGE SCALE GENOMIC DNA]</scope>
    <source>
        <strain evidence="2">C129</strain>
    </source>
</reference>
<accession>E2ADU3</accession>
<protein>
    <submittedName>
        <fullName evidence="1">Uncharacterized protein</fullName>
    </submittedName>
</protein>
<dbReference type="Proteomes" id="UP000000311">
    <property type="component" value="Unassembled WGS sequence"/>
</dbReference>
<dbReference type="AlphaFoldDB" id="E2ADU3"/>